<feature type="domain" description="BPTI/Kunitz inhibitor" evidence="7">
    <location>
        <begin position="37"/>
        <end position="87"/>
    </location>
</feature>
<keyword evidence="6" id="KW-0732">Signal</keyword>
<accession>A0A6P8XK27</accession>
<evidence type="ECO:0000259" key="7">
    <source>
        <dbReference type="PROSITE" id="PS50279"/>
    </source>
</evidence>
<dbReference type="PROSITE" id="PS50279">
    <property type="entry name" value="BPTI_KUNITZ_2"/>
    <property type="match status" value="1"/>
</dbReference>
<proteinExistence type="predicted"/>
<evidence type="ECO:0000256" key="2">
    <source>
        <dbReference type="ARBA" id="ARBA00022525"/>
    </source>
</evidence>
<feature type="chain" id="PRO_5027879321" evidence="6">
    <location>
        <begin position="22"/>
        <end position="94"/>
    </location>
</feature>
<evidence type="ECO:0000313" key="8">
    <source>
        <dbReference type="Proteomes" id="UP000515160"/>
    </source>
</evidence>
<dbReference type="InterPro" id="IPR050098">
    <property type="entry name" value="TFPI/VKTCI-like"/>
</dbReference>
<evidence type="ECO:0000313" key="9">
    <source>
        <dbReference type="RefSeq" id="XP_034113309.1"/>
    </source>
</evidence>
<keyword evidence="8" id="KW-1185">Reference proteome</keyword>
<dbReference type="SMART" id="SM00131">
    <property type="entry name" value="KU"/>
    <property type="match status" value="1"/>
</dbReference>
<evidence type="ECO:0000256" key="6">
    <source>
        <dbReference type="SAM" id="SignalP"/>
    </source>
</evidence>
<comment type="subcellular location">
    <subcellularLocation>
        <location evidence="1">Secreted</location>
    </subcellularLocation>
</comment>
<keyword evidence="5" id="KW-1015">Disulfide bond</keyword>
<sequence length="94" mass="11222">MKELLGIVLCMWALSLICVRSNEKEYAINLMLRARICNAKPEYGHCKGHTELWYFHPRHNRCEIFVHSNCGGNRNRFYDEDHCINFCRERILGY</sequence>
<dbReference type="PANTHER" id="PTHR10083">
    <property type="entry name" value="KUNITZ-TYPE PROTEASE INHIBITOR-RELATED"/>
    <property type="match status" value="1"/>
</dbReference>
<protein>
    <submittedName>
        <fullName evidence="9">Kunitz-type serine protease inhibitor 2-like</fullName>
    </submittedName>
</protein>
<gene>
    <name evidence="9" type="primary">LOC117573910</name>
</gene>
<keyword evidence="2" id="KW-0964">Secreted</keyword>
<dbReference type="GO" id="GO:0004867">
    <property type="term" value="F:serine-type endopeptidase inhibitor activity"/>
    <property type="evidence" value="ECO:0007669"/>
    <property type="project" value="UniProtKB-KW"/>
</dbReference>
<evidence type="ECO:0000256" key="3">
    <source>
        <dbReference type="ARBA" id="ARBA00022690"/>
    </source>
</evidence>
<dbReference type="PANTHER" id="PTHR10083:SF217">
    <property type="entry name" value="BOOPHILIN-H2"/>
    <property type="match status" value="1"/>
</dbReference>
<dbReference type="InterPro" id="IPR002223">
    <property type="entry name" value="Kunitz_BPTI"/>
</dbReference>
<keyword evidence="3 9" id="KW-0646">Protease inhibitor</keyword>
<dbReference type="PRINTS" id="PR00759">
    <property type="entry name" value="BASICPTASE"/>
</dbReference>
<evidence type="ECO:0000256" key="5">
    <source>
        <dbReference type="ARBA" id="ARBA00023157"/>
    </source>
</evidence>
<dbReference type="InterPro" id="IPR036880">
    <property type="entry name" value="Kunitz_BPTI_sf"/>
</dbReference>
<dbReference type="GO" id="GO:0005615">
    <property type="term" value="C:extracellular space"/>
    <property type="evidence" value="ECO:0007669"/>
    <property type="project" value="TreeGrafter"/>
</dbReference>
<dbReference type="Gene3D" id="4.10.410.10">
    <property type="entry name" value="Pancreatic trypsin inhibitor Kunitz domain"/>
    <property type="match status" value="1"/>
</dbReference>
<dbReference type="OrthoDB" id="4473401at2759"/>
<reference evidence="9" key="1">
    <citation type="submission" date="2025-08" db="UniProtKB">
        <authorList>
            <consortium name="RefSeq"/>
        </authorList>
    </citation>
    <scope>IDENTIFICATION</scope>
    <source>
        <strain evidence="9">15112-1751.03</strain>
        <tissue evidence="9">Whole Adult</tissue>
    </source>
</reference>
<dbReference type="RefSeq" id="XP_034113309.1">
    <property type="nucleotide sequence ID" value="XM_034257418.2"/>
</dbReference>
<feature type="signal peptide" evidence="6">
    <location>
        <begin position="1"/>
        <end position="21"/>
    </location>
</feature>
<dbReference type="Proteomes" id="UP000515160">
    <property type="component" value="Chromosome 2R"/>
</dbReference>
<evidence type="ECO:0000256" key="4">
    <source>
        <dbReference type="ARBA" id="ARBA00022900"/>
    </source>
</evidence>
<keyword evidence="4 9" id="KW-0722">Serine protease inhibitor</keyword>
<organism evidence="8 9">
    <name type="scientific">Drosophila albomicans</name>
    <name type="common">Fruit fly</name>
    <dbReference type="NCBI Taxonomy" id="7291"/>
    <lineage>
        <taxon>Eukaryota</taxon>
        <taxon>Metazoa</taxon>
        <taxon>Ecdysozoa</taxon>
        <taxon>Arthropoda</taxon>
        <taxon>Hexapoda</taxon>
        <taxon>Insecta</taxon>
        <taxon>Pterygota</taxon>
        <taxon>Neoptera</taxon>
        <taxon>Endopterygota</taxon>
        <taxon>Diptera</taxon>
        <taxon>Brachycera</taxon>
        <taxon>Muscomorpha</taxon>
        <taxon>Ephydroidea</taxon>
        <taxon>Drosophilidae</taxon>
        <taxon>Drosophila</taxon>
    </lineage>
</organism>
<dbReference type="Pfam" id="PF00014">
    <property type="entry name" value="Kunitz_BPTI"/>
    <property type="match status" value="1"/>
</dbReference>
<name>A0A6P8XK27_DROAB</name>
<dbReference type="SUPFAM" id="SSF57362">
    <property type="entry name" value="BPTI-like"/>
    <property type="match status" value="1"/>
</dbReference>
<evidence type="ECO:0000256" key="1">
    <source>
        <dbReference type="ARBA" id="ARBA00004613"/>
    </source>
</evidence>
<dbReference type="GeneID" id="117573910"/>
<dbReference type="AlphaFoldDB" id="A0A6P8XK27"/>